<dbReference type="Proteomes" id="UP001589575">
    <property type="component" value="Unassembled WGS sequence"/>
</dbReference>
<accession>A0ABV5G1E2</accession>
<reference evidence="2 3" key="1">
    <citation type="submission" date="2024-09" db="EMBL/GenBank/DDBJ databases">
        <authorList>
            <person name="Sun Q."/>
            <person name="Mori K."/>
        </authorList>
    </citation>
    <scope>NUCLEOTIDE SEQUENCE [LARGE SCALE GENOMIC DNA]</scope>
    <source>
        <strain evidence="2 3">CCM 7609</strain>
    </source>
</reference>
<name>A0ABV5G1E2_9MICC</name>
<feature type="region of interest" description="Disordered" evidence="1">
    <location>
        <begin position="70"/>
        <end position="94"/>
    </location>
</feature>
<dbReference type="EMBL" id="JBHMFI010000001">
    <property type="protein sequence ID" value="MFB9072756.1"/>
    <property type="molecule type" value="Genomic_DNA"/>
</dbReference>
<evidence type="ECO:0000256" key="1">
    <source>
        <dbReference type="SAM" id="MobiDB-lite"/>
    </source>
</evidence>
<evidence type="ECO:0000313" key="2">
    <source>
        <dbReference type="EMBL" id="MFB9072756.1"/>
    </source>
</evidence>
<feature type="region of interest" description="Disordered" evidence="1">
    <location>
        <begin position="1"/>
        <end position="44"/>
    </location>
</feature>
<gene>
    <name evidence="2" type="ORF">ACFFX0_16745</name>
</gene>
<evidence type="ECO:0000313" key="3">
    <source>
        <dbReference type="Proteomes" id="UP001589575"/>
    </source>
</evidence>
<organism evidence="2 3">
    <name type="scientific">Citricoccus parietis</name>
    <dbReference type="NCBI Taxonomy" id="592307"/>
    <lineage>
        <taxon>Bacteria</taxon>
        <taxon>Bacillati</taxon>
        <taxon>Actinomycetota</taxon>
        <taxon>Actinomycetes</taxon>
        <taxon>Micrococcales</taxon>
        <taxon>Micrococcaceae</taxon>
        <taxon>Citricoccus</taxon>
    </lineage>
</organism>
<feature type="compositionally biased region" description="Gly residues" evidence="1">
    <location>
        <begin position="26"/>
        <end position="39"/>
    </location>
</feature>
<proteinExistence type="predicted"/>
<comment type="caution">
    <text evidence="2">The sequence shown here is derived from an EMBL/GenBank/DDBJ whole genome shotgun (WGS) entry which is preliminary data.</text>
</comment>
<sequence>MRSGPGPGSTAGSRTSAGEPRVRQGLGRGGRWGAGSGRGCRGDHPAWSRVALLSDWVAGWAAARWPRGMLRGRRRGDPAGVANLQAPGWNPGLR</sequence>
<protein>
    <submittedName>
        <fullName evidence="2">Uncharacterized protein</fullName>
    </submittedName>
</protein>
<keyword evidence="3" id="KW-1185">Reference proteome</keyword>